<comment type="caution">
    <text evidence="6">The sequence shown here is derived from an EMBL/GenBank/DDBJ whole genome shotgun (WGS) entry which is preliminary data.</text>
</comment>
<proteinExistence type="predicted"/>
<dbReference type="GO" id="GO:0016410">
    <property type="term" value="F:N-acyltransferase activity"/>
    <property type="evidence" value="ECO:0007669"/>
    <property type="project" value="TreeGrafter"/>
</dbReference>
<protein>
    <recommendedName>
        <fullName evidence="3">Lysine N-acyltransferase MbtK</fullName>
    </recommendedName>
    <alternativeName>
        <fullName evidence="4">Mycobactin synthase protein K</fullName>
    </alternativeName>
</protein>
<name>A0AAJ1TEM4_9BACL</name>
<reference evidence="6 7" key="1">
    <citation type="submission" date="2023-07" db="EMBL/GenBank/DDBJ databases">
        <title>Genomic Encyclopedia of Type Strains, Phase IV (KMG-IV): sequencing the most valuable type-strain genomes for metagenomic binning, comparative biology and taxonomic classification.</title>
        <authorList>
            <person name="Goeker M."/>
        </authorList>
    </citation>
    <scope>NUCLEOTIDE SEQUENCE [LARGE SCALE GENOMIC DNA]</scope>
    <source>
        <strain evidence="6 7">DSM 46876</strain>
    </source>
</reference>
<sequence length="201" mass="23985">MASYESKVKEFRHDAGMRYHAHIDRTITIRKADRSQDEEVFYQWMQQKHIAPFWKLNVSREEFSTYLDRSFGASDRDHLWLEFNGEPVSYMMTYQVKNDLIHQYYPYQETDLGVHIVIGPRAYLAKKYIVPMAYQLIEYCFAYYPHVGRFIVEPDVRNRIIIPALSEVGFQSFGRIYLPHKTAELLICDRPKNEQNKMDRG</sequence>
<feature type="domain" description="Acyltransferase MbtK/IucB-like conserved" evidence="5">
    <location>
        <begin position="30"/>
        <end position="78"/>
    </location>
</feature>
<comment type="pathway">
    <text evidence="2">Siderophore biosynthesis.</text>
</comment>
<dbReference type="AlphaFoldDB" id="A0AAJ1TEM4"/>
<organism evidence="6 7">
    <name type="scientific">Croceifilum oryzae</name>
    <dbReference type="NCBI Taxonomy" id="1553429"/>
    <lineage>
        <taxon>Bacteria</taxon>
        <taxon>Bacillati</taxon>
        <taxon>Bacillota</taxon>
        <taxon>Bacilli</taxon>
        <taxon>Bacillales</taxon>
        <taxon>Thermoactinomycetaceae</taxon>
        <taxon>Croceifilum</taxon>
    </lineage>
</organism>
<evidence type="ECO:0000259" key="5">
    <source>
        <dbReference type="SMART" id="SM01006"/>
    </source>
</evidence>
<evidence type="ECO:0000313" key="7">
    <source>
        <dbReference type="Proteomes" id="UP001238450"/>
    </source>
</evidence>
<dbReference type="EMBL" id="JAUSUV010000006">
    <property type="protein sequence ID" value="MDQ0417468.1"/>
    <property type="molecule type" value="Genomic_DNA"/>
</dbReference>
<dbReference type="GO" id="GO:0019290">
    <property type="term" value="P:siderophore biosynthetic process"/>
    <property type="evidence" value="ECO:0007669"/>
    <property type="project" value="InterPro"/>
</dbReference>
<dbReference type="PANTHER" id="PTHR31438">
    <property type="entry name" value="LYSINE N-ACYLTRANSFERASE C17G9.06C-RELATED"/>
    <property type="match status" value="1"/>
</dbReference>
<gene>
    <name evidence="6" type="ORF">J2Z48_001641</name>
</gene>
<evidence type="ECO:0000256" key="2">
    <source>
        <dbReference type="ARBA" id="ARBA00004924"/>
    </source>
</evidence>
<evidence type="ECO:0000256" key="4">
    <source>
        <dbReference type="ARBA" id="ARBA00031122"/>
    </source>
</evidence>
<dbReference type="Proteomes" id="UP001238450">
    <property type="component" value="Unassembled WGS sequence"/>
</dbReference>
<keyword evidence="7" id="KW-1185">Reference proteome</keyword>
<dbReference type="SMART" id="SM01006">
    <property type="entry name" value="AlcB"/>
    <property type="match status" value="1"/>
</dbReference>
<evidence type="ECO:0000313" key="6">
    <source>
        <dbReference type="EMBL" id="MDQ0417468.1"/>
    </source>
</evidence>
<dbReference type="PANTHER" id="PTHR31438:SF1">
    <property type="entry name" value="LYSINE N-ACYLTRANSFERASE C17G9.06C-RELATED"/>
    <property type="match status" value="1"/>
</dbReference>
<dbReference type="SUPFAM" id="SSF55729">
    <property type="entry name" value="Acyl-CoA N-acyltransferases (Nat)"/>
    <property type="match status" value="1"/>
</dbReference>
<accession>A0AAJ1TEM4</accession>
<dbReference type="Gene3D" id="3.40.630.30">
    <property type="match status" value="1"/>
</dbReference>
<dbReference type="InterPro" id="IPR016181">
    <property type="entry name" value="Acyl_CoA_acyltransferase"/>
</dbReference>
<dbReference type="InterPro" id="IPR019432">
    <property type="entry name" value="Acyltransferase_MbtK/IucB-like"/>
</dbReference>
<dbReference type="Pfam" id="PF13523">
    <property type="entry name" value="Acetyltransf_8"/>
    <property type="match status" value="1"/>
</dbReference>
<evidence type="ECO:0000256" key="1">
    <source>
        <dbReference type="ARBA" id="ARBA00003818"/>
    </source>
</evidence>
<comment type="function">
    <text evidence="1">Acyltransferase required for the direct transfer of medium- to long-chain fatty acyl moieties from a carrier protein (MbtL) on to the epsilon-amino group of lysine residue in the mycobactin core.</text>
</comment>
<evidence type="ECO:0000256" key="3">
    <source>
        <dbReference type="ARBA" id="ARBA00020586"/>
    </source>
</evidence>
<dbReference type="RefSeq" id="WP_307252508.1">
    <property type="nucleotide sequence ID" value="NZ_JAUSUV010000006.1"/>
</dbReference>